<dbReference type="Pfam" id="PF04397">
    <property type="entry name" value="LytTR"/>
    <property type="match status" value="1"/>
</dbReference>
<accession>A0ABS0QAX2</accession>
<evidence type="ECO:0000313" key="5">
    <source>
        <dbReference type="Proteomes" id="UP000625631"/>
    </source>
</evidence>
<keyword evidence="1" id="KW-0597">Phosphoprotein</keyword>
<dbReference type="SMART" id="SM00448">
    <property type="entry name" value="REC"/>
    <property type="match status" value="1"/>
</dbReference>
<keyword evidence="5" id="KW-1185">Reference proteome</keyword>
<evidence type="ECO:0000259" key="3">
    <source>
        <dbReference type="PROSITE" id="PS50930"/>
    </source>
</evidence>
<comment type="caution">
    <text evidence="4">The sequence shown here is derived from an EMBL/GenBank/DDBJ whole genome shotgun (WGS) entry which is preliminary data.</text>
</comment>
<dbReference type="RefSeq" id="WP_198076432.1">
    <property type="nucleotide sequence ID" value="NZ_JAEDAE010000009.1"/>
</dbReference>
<dbReference type="PROSITE" id="PS50110">
    <property type="entry name" value="RESPONSE_REGULATORY"/>
    <property type="match status" value="1"/>
</dbReference>
<feature type="domain" description="Response regulatory" evidence="2">
    <location>
        <begin position="8"/>
        <end position="119"/>
    </location>
</feature>
<dbReference type="SUPFAM" id="SSF52172">
    <property type="entry name" value="CheY-like"/>
    <property type="match status" value="1"/>
</dbReference>
<dbReference type="Gene3D" id="2.40.50.1020">
    <property type="entry name" value="LytTr DNA-binding domain"/>
    <property type="match status" value="1"/>
</dbReference>
<dbReference type="Proteomes" id="UP000625631">
    <property type="component" value="Unassembled WGS sequence"/>
</dbReference>
<organism evidence="4 5">
    <name type="scientific">Hymenobacter negativus</name>
    <dbReference type="NCBI Taxonomy" id="2795026"/>
    <lineage>
        <taxon>Bacteria</taxon>
        <taxon>Pseudomonadati</taxon>
        <taxon>Bacteroidota</taxon>
        <taxon>Cytophagia</taxon>
        <taxon>Cytophagales</taxon>
        <taxon>Hymenobacteraceae</taxon>
        <taxon>Hymenobacter</taxon>
    </lineage>
</organism>
<feature type="modified residue" description="4-aspartylphosphate" evidence="1">
    <location>
        <position position="59"/>
    </location>
</feature>
<dbReference type="InterPro" id="IPR011006">
    <property type="entry name" value="CheY-like_superfamily"/>
</dbReference>
<protein>
    <submittedName>
        <fullName evidence="4">Response regulator transcription factor</fullName>
    </submittedName>
</protein>
<dbReference type="Gene3D" id="3.40.50.2300">
    <property type="match status" value="1"/>
</dbReference>
<feature type="domain" description="HTH LytTR-type" evidence="3">
    <location>
        <begin position="145"/>
        <end position="213"/>
    </location>
</feature>
<reference evidence="4 5" key="1">
    <citation type="submission" date="2020-12" db="EMBL/GenBank/DDBJ databases">
        <title>Hymenobacter sp.</title>
        <authorList>
            <person name="Kim M.K."/>
        </authorList>
    </citation>
    <scope>NUCLEOTIDE SEQUENCE [LARGE SCALE GENOMIC DNA]</scope>
    <source>
        <strain evidence="4 5">BT442</strain>
    </source>
</reference>
<evidence type="ECO:0000313" key="4">
    <source>
        <dbReference type="EMBL" id="MBH8559814.1"/>
    </source>
</evidence>
<dbReference type="Pfam" id="PF00072">
    <property type="entry name" value="Response_reg"/>
    <property type="match status" value="1"/>
</dbReference>
<name>A0ABS0QAX2_9BACT</name>
<evidence type="ECO:0000259" key="2">
    <source>
        <dbReference type="PROSITE" id="PS50110"/>
    </source>
</evidence>
<dbReference type="InterPro" id="IPR001789">
    <property type="entry name" value="Sig_transdc_resp-reg_receiver"/>
</dbReference>
<sequence>MSASPPFSCLVLDDDLLVRDLAVGFVEQIPSLTLAGSYDDPLPAFEHLARTPVDLLITDIELPRLNGLDLVRALRQPPLVVFMTSHPQYALPTYDLDAVDFLVKPLRFDRFLRAIDKALLLLRARAASPAVPEPTPSPLADTDAFFIRTEFQYLKLRYADVAYVEAMRDFVKVHLLDGTVHITLVSLKHMEEQLPAALFVRTHRSYLVNAQHIAAVTAQDVRVGKVDVPLGHTFRESVLAQVVQQRLLSRHPGKAS</sequence>
<dbReference type="PANTHER" id="PTHR37299">
    <property type="entry name" value="TRANSCRIPTIONAL REGULATOR-RELATED"/>
    <property type="match status" value="1"/>
</dbReference>
<dbReference type="PROSITE" id="PS50930">
    <property type="entry name" value="HTH_LYTTR"/>
    <property type="match status" value="1"/>
</dbReference>
<dbReference type="PANTHER" id="PTHR37299:SF1">
    <property type="entry name" value="STAGE 0 SPORULATION PROTEIN A HOMOLOG"/>
    <property type="match status" value="1"/>
</dbReference>
<dbReference type="InterPro" id="IPR046947">
    <property type="entry name" value="LytR-like"/>
</dbReference>
<evidence type="ECO:0000256" key="1">
    <source>
        <dbReference type="PROSITE-ProRule" id="PRU00169"/>
    </source>
</evidence>
<dbReference type="EMBL" id="JAEDAE010000009">
    <property type="protein sequence ID" value="MBH8559814.1"/>
    <property type="molecule type" value="Genomic_DNA"/>
</dbReference>
<proteinExistence type="predicted"/>
<gene>
    <name evidence="4" type="ORF">I7X13_17265</name>
</gene>
<dbReference type="SMART" id="SM00850">
    <property type="entry name" value="LytTR"/>
    <property type="match status" value="1"/>
</dbReference>
<dbReference type="InterPro" id="IPR007492">
    <property type="entry name" value="LytTR_DNA-bd_dom"/>
</dbReference>